<keyword evidence="3" id="KW-1185">Reference proteome</keyword>
<name>A0A1A9A2Q7_9ACTN</name>
<feature type="transmembrane region" description="Helical" evidence="1">
    <location>
        <begin position="116"/>
        <end position="138"/>
    </location>
</feature>
<dbReference type="AlphaFoldDB" id="A0A1A9A2Q7"/>
<organism evidence="2 3">
    <name type="scientific">Micromonospora auratinigra</name>
    <dbReference type="NCBI Taxonomy" id="261654"/>
    <lineage>
        <taxon>Bacteria</taxon>
        <taxon>Bacillati</taxon>
        <taxon>Actinomycetota</taxon>
        <taxon>Actinomycetes</taxon>
        <taxon>Micromonosporales</taxon>
        <taxon>Micromonosporaceae</taxon>
        <taxon>Micromonospora</taxon>
    </lineage>
</organism>
<keyword evidence="1" id="KW-1133">Transmembrane helix</keyword>
<sequence>MSAVPNKFRDRFWGSMFWILVTATMVVCLVGGAAGIAPSWRAQVGDGTRGTFTATRLECRKACFVYGDFTADDGVARRTDVMLLDGPEKMTPGSTEPALDTGERGAVYSTSGGPSLVWALAMTAGGLVLAAFLVRMVILSVRRRRRRSA</sequence>
<evidence type="ECO:0000313" key="3">
    <source>
        <dbReference type="Proteomes" id="UP000199385"/>
    </source>
</evidence>
<dbReference type="PATRIC" id="fig|261654.4.peg.4937"/>
<dbReference type="Proteomes" id="UP000199385">
    <property type="component" value="Chromosome I"/>
</dbReference>
<gene>
    <name evidence="2" type="ORF">GA0070611_4869</name>
</gene>
<dbReference type="EMBL" id="LT594323">
    <property type="protein sequence ID" value="SBT50720.1"/>
    <property type="molecule type" value="Genomic_DNA"/>
</dbReference>
<protein>
    <recommendedName>
        <fullName evidence="4">Transmembrane protein</fullName>
    </recommendedName>
</protein>
<evidence type="ECO:0008006" key="4">
    <source>
        <dbReference type="Google" id="ProtNLM"/>
    </source>
</evidence>
<feature type="transmembrane region" description="Helical" evidence="1">
    <location>
        <begin position="12"/>
        <end position="37"/>
    </location>
</feature>
<accession>A0A1A9A2Q7</accession>
<evidence type="ECO:0000313" key="2">
    <source>
        <dbReference type="EMBL" id="SBT50720.1"/>
    </source>
</evidence>
<proteinExistence type="predicted"/>
<keyword evidence="1" id="KW-0812">Transmembrane</keyword>
<evidence type="ECO:0000256" key="1">
    <source>
        <dbReference type="SAM" id="Phobius"/>
    </source>
</evidence>
<reference evidence="3" key="1">
    <citation type="submission" date="2016-06" db="EMBL/GenBank/DDBJ databases">
        <authorList>
            <person name="Varghese N."/>
            <person name="Submissions Spin"/>
        </authorList>
    </citation>
    <scope>NUCLEOTIDE SEQUENCE [LARGE SCALE GENOMIC DNA]</scope>
    <source>
        <strain evidence="3">DSM 44815</strain>
    </source>
</reference>
<keyword evidence="1" id="KW-0472">Membrane</keyword>